<evidence type="ECO:0000256" key="1">
    <source>
        <dbReference type="ARBA" id="ARBA00008361"/>
    </source>
</evidence>
<keyword evidence="3 5" id="KW-0808">Transferase</keyword>
<reference evidence="5 6" key="1">
    <citation type="submission" date="2020-01" db="EMBL/GenBank/DDBJ databases">
        <authorList>
            <person name="Kim M.K."/>
        </authorList>
    </citation>
    <scope>NUCLEOTIDE SEQUENCE [LARGE SCALE GENOMIC DNA]</scope>
    <source>
        <strain evidence="5 6">172606-1</strain>
    </source>
</reference>
<evidence type="ECO:0000256" key="2">
    <source>
        <dbReference type="ARBA" id="ARBA00022603"/>
    </source>
</evidence>
<dbReference type="PANTHER" id="PTHR44942:SF4">
    <property type="entry name" value="METHYLTRANSFERASE TYPE 11 DOMAIN-CONTAINING PROTEIN"/>
    <property type="match status" value="1"/>
</dbReference>
<dbReference type="CDD" id="cd02440">
    <property type="entry name" value="AdoMet_MTases"/>
    <property type="match status" value="1"/>
</dbReference>
<keyword evidence="6" id="KW-1185">Reference proteome</keyword>
<evidence type="ECO:0000313" key="5">
    <source>
        <dbReference type="EMBL" id="QHT68268.1"/>
    </source>
</evidence>
<comment type="similarity">
    <text evidence="1">Belongs to the methyltransferase superfamily.</text>
</comment>
<evidence type="ECO:0000256" key="3">
    <source>
        <dbReference type="ARBA" id="ARBA00022679"/>
    </source>
</evidence>
<dbReference type="GO" id="GO:0032259">
    <property type="term" value="P:methylation"/>
    <property type="evidence" value="ECO:0007669"/>
    <property type="project" value="UniProtKB-KW"/>
</dbReference>
<dbReference type="InterPro" id="IPR029063">
    <property type="entry name" value="SAM-dependent_MTases_sf"/>
</dbReference>
<accession>A0A6C0GJQ7</accession>
<keyword evidence="2 5" id="KW-0489">Methyltransferase</keyword>
<dbReference type="InterPro" id="IPR051052">
    <property type="entry name" value="Diverse_substrate_MTase"/>
</dbReference>
<dbReference type="PANTHER" id="PTHR44942">
    <property type="entry name" value="METHYLTRANSF_11 DOMAIN-CONTAINING PROTEIN"/>
    <property type="match status" value="1"/>
</dbReference>
<name>A0A6C0GJQ7_9BACT</name>
<sequence>MKPLIDNFSAQSAQYLQFRPVYPQALLDFVITQVHSKKAAWDCGTGNGQVAIQLASSFGRVSATDISAAQLSQAPALPNLTYLQTRAEQTPFEPDSFDLITVAQAIHWFDFERFYQEVNRTGRKGGILAVWGYGLLQVNPEIDRVLMPFYKEKIGPYWDKERKYIDDHYQTIPFPFREIQAPTFAIQVQWDLSELTGYLQTWSSVQKYIFAHGENPVQALLLELRTHWLLPEEKKQVTFPLFMRIGYIDK</sequence>
<evidence type="ECO:0000259" key="4">
    <source>
        <dbReference type="Pfam" id="PF08241"/>
    </source>
</evidence>
<gene>
    <name evidence="5" type="ORF">GXP67_17285</name>
</gene>
<dbReference type="EMBL" id="CP048222">
    <property type="protein sequence ID" value="QHT68268.1"/>
    <property type="molecule type" value="Genomic_DNA"/>
</dbReference>
<proteinExistence type="inferred from homology"/>
<dbReference type="Pfam" id="PF08241">
    <property type="entry name" value="Methyltransf_11"/>
    <property type="match status" value="1"/>
</dbReference>
<evidence type="ECO:0000313" key="6">
    <source>
        <dbReference type="Proteomes" id="UP000480178"/>
    </source>
</evidence>
<dbReference type="AlphaFoldDB" id="A0A6C0GJQ7"/>
<feature type="domain" description="Methyltransferase type 11" evidence="4">
    <location>
        <begin position="42"/>
        <end position="129"/>
    </location>
</feature>
<organism evidence="5 6">
    <name type="scientific">Rhodocytophaga rosea</name>
    <dbReference type="NCBI Taxonomy" id="2704465"/>
    <lineage>
        <taxon>Bacteria</taxon>
        <taxon>Pseudomonadati</taxon>
        <taxon>Bacteroidota</taxon>
        <taxon>Cytophagia</taxon>
        <taxon>Cytophagales</taxon>
        <taxon>Rhodocytophagaceae</taxon>
        <taxon>Rhodocytophaga</taxon>
    </lineage>
</organism>
<dbReference type="Gene3D" id="3.40.50.150">
    <property type="entry name" value="Vaccinia Virus protein VP39"/>
    <property type="match status" value="1"/>
</dbReference>
<dbReference type="SUPFAM" id="SSF53335">
    <property type="entry name" value="S-adenosyl-L-methionine-dependent methyltransferases"/>
    <property type="match status" value="1"/>
</dbReference>
<protein>
    <submittedName>
        <fullName evidence="5">Class I SAM-dependent methyltransferase</fullName>
    </submittedName>
</protein>
<dbReference type="GO" id="GO:0008757">
    <property type="term" value="F:S-adenosylmethionine-dependent methyltransferase activity"/>
    <property type="evidence" value="ECO:0007669"/>
    <property type="project" value="InterPro"/>
</dbReference>
<dbReference type="InterPro" id="IPR013216">
    <property type="entry name" value="Methyltransf_11"/>
</dbReference>
<dbReference type="RefSeq" id="WP_162444283.1">
    <property type="nucleotide sequence ID" value="NZ_CP048222.1"/>
</dbReference>
<dbReference type="Proteomes" id="UP000480178">
    <property type="component" value="Chromosome"/>
</dbReference>
<dbReference type="KEGG" id="rhoz:GXP67_17285"/>